<organism evidence="2 3">
    <name type="scientific">Morus notabilis</name>
    <dbReference type="NCBI Taxonomy" id="981085"/>
    <lineage>
        <taxon>Eukaryota</taxon>
        <taxon>Viridiplantae</taxon>
        <taxon>Streptophyta</taxon>
        <taxon>Embryophyta</taxon>
        <taxon>Tracheophyta</taxon>
        <taxon>Spermatophyta</taxon>
        <taxon>Magnoliopsida</taxon>
        <taxon>eudicotyledons</taxon>
        <taxon>Gunneridae</taxon>
        <taxon>Pentapetalae</taxon>
        <taxon>rosids</taxon>
        <taxon>fabids</taxon>
        <taxon>Rosales</taxon>
        <taxon>Moraceae</taxon>
        <taxon>Moreae</taxon>
        <taxon>Morus</taxon>
    </lineage>
</organism>
<gene>
    <name evidence="2" type="ORF">L484_023380</name>
</gene>
<keyword evidence="1" id="KW-0812">Transmembrane</keyword>
<keyword evidence="3" id="KW-1185">Reference proteome</keyword>
<evidence type="ECO:0000313" key="3">
    <source>
        <dbReference type="Proteomes" id="UP000030645"/>
    </source>
</evidence>
<reference evidence="3" key="1">
    <citation type="submission" date="2013-01" db="EMBL/GenBank/DDBJ databases">
        <title>Draft Genome Sequence of a Mulberry Tree, Morus notabilis C.K. Schneid.</title>
        <authorList>
            <person name="He N."/>
            <person name="Zhao S."/>
        </authorList>
    </citation>
    <scope>NUCLEOTIDE SEQUENCE</scope>
</reference>
<name>W9SU77_9ROSA</name>
<evidence type="ECO:0000256" key="1">
    <source>
        <dbReference type="SAM" id="Phobius"/>
    </source>
</evidence>
<dbReference type="AlphaFoldDB" id="W9SU77"/>
<sequence length="172" mass="19613">MRGFDLRYTIPIFTNWFKSQSGALPWGWDAFSLLKDPNQTTWTQKCVHVFLFLLPSFTSITLSLARPAAAIRFQFPNFSRHIALSLVCSLLFPQALFWFLYPAILMFSRFLGCVNIIRLFGDALPVWNVNLHISSNLTHDQEETNIHTIESEVPVAQVSSAISPEDGYWAEA</sequence>
<feature type="transmembrane region" description="Helical" evidence="1">
    <location>
        <begin position="49"/>
        <end position="69"/>
    </location>
</feature>
<accession>W9SU77</accession>
<feature type="transmembrane region" description="Helical" evidence="1">
    <location>
        <begin position="81"/>
        <end position="101"/>
    </location>
</feature>
<keyword evidence="1" id="KW-0472">Membrane</keyword>
<evidence type="ECO:0000313" key="2">
    <source>
        <dbReference type="EMBL" id="EXC26764.1"/>
    </source>
</evidence>
<keyword evidence="1" id="KW-1133">Transmembrane helix</keyword>
<dbReference type="Proteomes" id="UP000030645">
    <property type="component" value="Unassembled WGS sequence"/>
</dbReference>
<protein>
    <submittedName>
        <fullName evidence="2">Uncharacterized protein</fullName>
    </submittedName>
</protein>
<proteinExistence type="predicted"/>
<dbReference type="EMBL" id="KE346119">
    <property type="protein sequence ID" value="EXC26764.1"/>
    <property type="molecule type" value="Genomic_DNA"/>
</dbReference>